<evidence type="ECO:0000256" key="2">
    <source>
        <dbReference type="ARBA" id="ARBA00023186"/>
    </source>
</evidence>
<dbReference type="SMART" id="SM00883">
    <property type="entry name" value="Cpn10"/>
    <property type="match status" value="1"/>
</dbReference>
<evidence type="ECO:0000256" key="4">
    <source>
        <dbReference type="RuleBase" id="RU000535"/>
    </source>
</evidence>
<proteinExistence type="inferred from homology"/>
<dbReference type="EMBL" id="JBFNFH010000010">
    <property type="protein sequence ID" value="MFM1525039.1"/>
    <property type="molecule type" value="Genomic_DNA"/>
</dbReference>
<keyword evidence="2 3" id="KW-0143">Chaperone</keyword>
<dbReference type="InterPro" id="IPR037124">
    <property type="entry name" value="Chaperonin_GroES_sf"/>
</dbReference>
<evidence type="ECO:0000256" key="3">
    <source>
        <dbReference type="HAMAP-Rule" id="MF_00580"/>
    </source>
</evidence>
<dbReference type="InterPro" id="IPR011032">
    <property type="entry name" value="GroES-like_sf"/>
</dbReference>
<accession>A0ABW9F6F1</accession>
<evidence type="ECO:0000313" key="6">
    <source>
        <dbReference type="Proteomes" id="UP001629536"/>
    </source>
</evidence>
<protein>
    <recommendedName>
        <fullName evidence="3">Co-chaperonin GroES</fullName>
    </recommendedName>
    <alternativeName>
        <fullName evidence="3">10 kDa chaperonin</fullName>
    </alternativeName>
    <alternativeName>
        <fullName evidence="3">Chaperonin-10</fullName>
        <shortName evidence="3">Cpn10</shortName>
    </alternativeName>
</protein>
<dbReference type="SUPFAM" id="SSF50129">
    <property type="entry name" value="GroES-like"/>
    <property type="match status" value="1"/>
</dbReference>
<reference evidence="5 6" key="1">
    <citation type="journal article" date="2024" name="Front. Microbiol.">
        <title>Pangenomic and biochemical analyses of Helcococcus ovis reveal widespread tetracycline resistance and a novel bacterial species, Helcococcus bovis.</title>
        <authorList>
            <person name="Cunha F."/>
            <person name="Zhai Y."/>
            <person name="Casaro S."/>
            <person name="Jones K.L."/>
            <person name="Hernandez M."/>
            <person name="Bisinotto R.S."/>
            <person name="Kariyawasam S."/>
            <person name="Brown M.B."/>
            <person name="Phillips A."/>
            <person name="Jeong K.C."/>
            <person name="Galvao K.N."/>
        </authorList>
    </citation>
    <scope>NUCLEOTIDE SEQUENCE [LARGE SCALE GENOMIC DNA]</scope>
    <source>
        <strain evidence="5 6">KG197</strain>
    </source>
</reference>
<dbReference type="Pfam" id="PF00166">
    <property type="entry name" value="Cpn10"/>
    <property type="match status" value="1"/>
</dbReference>
<comment type="caution">
    <text evidence="5">The sequence shown here is derived from an EMBL/GenBank/DDBJ whole genome shotgun (WGS) entry which is preliminary data.</text>
</comment>
<comment type="subcellular location">
    <subcellularLocation>
        <location evidence="3">Cytoplasm</location>
    </subcellularLocation>
</comment>
<comment type="subunit">
    <text evidence="3">Heptamer of 7 subunits arranged in a ring. Interacts with the chaperonin GroEL.</text>
</comment>
<evidence type="ECO:0000256" key="1">
    <source>
        <dbReference type="ARBA" id="ARBA00006975"/>
    </source>
</evidence>
<sequence length="90" mass="10253">MKIKPIGQRIVLKTLKKEEKTVSGILILDSSKEKPVFAEVIEISKDIENMNDINVGDKVLYTKYKGTTIQNNDEEYIVIDKDDVLAIIEE</sequence>
<dbReference type="CDD" id="cd00320">
    <property type="entry name" value="cpn10"/>
    <property type="match status" value="1"/>
</dbReference>
<dbReference type="PRINTS" id="PR00297">
    <property type="entry name" value="CHAPERONIN10"/>
</dbReference>
<keyword evidence="3" id="KW-0963">Cytoplasm</keyword>
<dbReference type="RefSeq" id="WP_408104657.1">
    <property type="nucleotide sequence ID" value="NZ_JBFNFH010000010.1"/>
</dbReference>
<comment type="similarity">
    <text evidence="1 3 4">Belongs to the GroES chaperonin family.</text>
</comment>
<dbReference type="HAMAP" id="MF_00580">
    <property type="entry name" value="CH10"/>
    <property type="match status" value="1"/>
</dbReference>
<organism evidence="5 6">
    <name type="scientific">Helcococcus bovis</name>
    <dbReference type="NCBI Taxonomy" id="3153252"/>
    <lineage>
        <taxon>Bacteria</taxon>
        <taxon>Bacillati</taxon>
        <taxon>Bacillota</taxon>
        <taxon>Tissierellia</taxon>
        <taxon>Tissierellales</taxon>
        <taxon>Peptoniphilaceae</taxon>
        <taxon>Helcococcus</taxon>
    </lineage>
</organism>
<keyword evidence="6" id="KW-1185">Reference proteome</keyword>
<dbReference type="Proteomes" id="UP001629536">
    <property type="component" value="Unassembled WGS sequence"/>
</dbReference>
<comment type="function">
    <text evidence="3 4">Together with the chaperonin GroEL, plays an essential role in assisting protein folding. The GroEL-GroES system forms a nano-cage that allows encapsulation of the non-native substrate proteins and provides a physical environment optimized to promote and accelerate protein folding. GroES binds to the apical surface of the GroEL ring, thereby capping the opening of the GroEL channel.</text>
</comment>
<gene>
    <name evidence="3" type="primary">groES</name>
    <name evidence="3" type="synonym">groS</name>
    <name evidence="5" type="ORF">ABGF40_05060</name>
</gene>
<dbReference type="InterPro" id="IPR020818">
    <property type="entry name" value="Chaperonin_GroES"/>
</dbReference>
<evidence type="ECO:0000313" key="5">
    <source>
        <dbReference type="EMBL" id="MFM1525039.1"/>
    </source>
</evidence>
<dbReference type="Gene3D" id="2.30.33.40">
    <property type="entry name" value="GroES chaperonin"/>
    <property type="match status" value="1"/>
</dbReference>
<name>A0ABW9F6F1_9FIRM</name>
<dbReference type="PANTHER" id="PTHR10772:SF63">
    <property type="entry name" value="20 KDA CHAPERONIN, CHLOROPLASTIC"/>
    <property type="match status" value="1"/>
</dbReference>
<dbReference type="PANTHER" id="PTHR10772">
    <property type="entry name" value="10 KDA HEAT SHOCK PROTEIN"/>
    <property type="match status" value="1"/>
</dbReference>